<dbReference type="CDD" id="cd07138">
    <property type="entry name" value="ALDH_CddD_SSP0762"/>
    <property type="match status" value="1"/>
</dbReference>
<dbReference type="PANTHER" id="PTHR42804:SF1">
    <property type="entry name" value="ALDEHYDE DEHYDROGENASE-RELATED"/>
    <property type="match status" value="1"/>
</dbReference>
<keyword evidence="9" id="KW-1185">Reference proteome</keyword>
<dbReference type="PROSITE" id="PS00687">
    <property type="entry name" value="ALDEHYDE_DEHYDR_GLU"/>
    <property type="match status" value="1"/>
</dbReference>
<evidence type="ECO:0000256" key="3">
    <source>
        <dbReference type="ARBA" id="ARBA00024226"/>
    </source>
</evidence>
<dbReference type="FunFam" id="3.40.309.10:FF:000012">
    <property type="entry name" value="Betaine aldehyde dehydrogenase"/>
    <property type="match status" value="1"/>
</dbReference>
<evidence type="ECO:0000313" key="9">
    <source>
        <dbReference type="Proteomes" id="UP000251889"/>
    </source>
</evidence>
<dbReference type="Pfam" id="PF00171">
    <property type="entry name" value="Aldedh"/>
    <property type="match status" value="1"/>
</dbReference>
<dbReference type="OrthoDB" id="9762913at2"/>
<dbReference type="AlphaFoldDB" id="A0A364Y1A9"/>
<dbReference type="InterPro" id="IPR029510">
    <property type="entry name" value="Ald_DH_CS_GLU"/>
</dbReference>
<evidence type="ECO:0000256" key="4">
    <source>
        <dbReference type="ARBA" id="ARBA00049194"/>
    </source>
</evidence>
<reference evidence="8 9" key="1">
    <citation type="submission" date="2018-06" db="EMBL/GenBank/DDBJ databases">
        <title>Chryseolinea flavus sp. nov., a member of the phylum Bacteroidetes isolated from soil.</title>
        <authorList>
            <person name="Li Y."/>
            <person name="Wang J."/>
        </authorList>
    </citation>
    <scope>NUCLEOTIDE SEQUENCE [LARGE SCALE GENOMIC DNA]</scope>
    <source>
        <strain evidence="8 9">SDU1-6</strain>
    </source>
</reference>
<dbReference type="InterPro" id="IPR016160">
    <property type="entry name" value="Ald_DH_CS_CYS"/>
</dbReference>
<evidence type="ECO:0000256" key="6">
    <source>
        <dbReference type="RuleBase" id="RU003345"/>
    </source>
</evidence>
<dbReference type="PROSITE" id="PS00070">
    <property type="entry name" value="ALDEHYDE_DEHYDR_CYS"/>
    <property type="match status" value="1"/>
</dbReference>
<evidence type="ECO:0000313" key="8">
    <source>
        <dbReference type="EMBL" id="RAW00494.1"/>
    </source>
</evidence>
<comment type="catalytic activity">
    <reaction evidence="4">
        <text>an aldehyde + NAD(+) + H2O = a carboxylate + NADH + 2 H(+)</text>
        <dbReference type="Rhea" id="RHEA:16185"/>
        <dbReference type="ChEBI" id="CHEBI:15377"/>
        <dbReference type="ChEBI" id="CHEBI:15378"/>
        <dbReference type="ChEBI" id="CHEBI:17478"/>
        <dbReference type="ChEBI" id="CHEBI:29067"/>
        <dbReference type="ChEBI" id="CHEBI:57540"/>
        <dbReference type="ChEBI" id="CHEBI:57945"/>
        <dbReference type="EC" id="1.2.1.3"/>
    </reaction>
</comment>
<sequence length="471" mass="51166">MKLAHKIFINGNFVSPQGNDIMEIVNPANEKLIGEVALGNEQDALAAIASAKRALPAFAQTARHQRQYYLQRLHDTIIARLEDLKEATIEEYGATVQRARWSNHYAAETFLLFKELLGEYEFEKTISKSKLIMQPVGVTAIFTAWNANAGSICVKLAAAIAAGCTVVIKPSEMSALQTKILMECFAEAGLPPGVINVVNGRGDVLGPVLSTHPDVARVTFTGSTAIGKIIARNAIDTMKRMTLELSGKSPNIILDDADLSSAIPMAVNECFQNNGQACVAGSRLIVPKKLLPEIRQLVIEIVRAMKVGDPRDERTTIGPLASEKQYQRIQHYIRVGIEEGAELLIGGEGKPDGLSKGYYVKPTVFVNVTPTMTIAREEIFGPVLSILTYETEDEAVQMANDTVFGLQAYISSTNMERANKIAAQIDAGRVSLNTMTHDPLAPFGGFKQSGIGREGGIFGLEQQLEPKVILN</sequence>
<dbReference type="GO" id="GO:0004029">
    <property type="term" value="F:aldehyde dehydrogenase (NAD+) activity"/>
    <property type="evidence" value="ECO:0007669"/>
    <property type="project" value="UniProtKB-EC"/>
</dbReference>
<dbReference type="InterPro" id="IPR016161">
    <property type="entry name" value="Ald_DH/histidinol_DH"/>
</dbReference>
<dbReference type="EMBL" id="QMFY01000006">
    <property type="protein sequence ID" value="RAW00494.1"/>
    <property type="molecule type" value="Genomic_DNA"/>
</dbReference>
<dbReference type="SUPFAM" id="SSF53720">
    <property type="entry name" value="ALDH-like"/>
    <property type="match status" value="1"/>
</dbReference>
<dbReference type="InterPro" id="IPR016163">
    <property type="entry name" value="Ald_DH_C"/>
</dbReference>
<evidence type="ECO:0000256" key="2">
    <source>
        <dbReference type="ARBA" id="ARBA00023002"/>
    </source>
</evidence>
<keyword evidence="2 6" id="KW-0560">Oxidoreductase</keyword>
<evidence type="ECO:0000256" key="5">
    <source>
        <dbReference type="PROSITE-ProRule" id="PRU10007"/>
    </source>
</evidence>
<comment type="similarity">
    <text evidence="1 6">Belongs to the aldehyde dehydrogenase family.</text>
</comment>
<accession>A0A364Y1A9</accession>
<proteinExistence type="inferred from homology"/>
<dbReference type="FunFam" id="3.40.605.10:FF:000007">
    <property type="entry name" value="NAD/NADP-dependent betaine aldehyde dehydrogenase"/>
    <property type="match status" value="1"/>
</dbReference>
<dbReference type="Proteomes" id="UP000251889">
    <property type="component" value="Unassembled WGS sequence"/>
</dbReference>
<organism evidence="8 9">
    <name type="scientific">Pseudochryseolinea flava</name>
    <dbReference type="NCBI Taxonomy" id="2059302"/>
    <lineage>
        <taxon>Bacteria</taxon>
        <taxon>Pseudomonadati</taxon>
        <taxon>Bacteroidota</taxon>
        <taxon>Cytophagia</taxon>
        <taxon>Cytophagales</taxon>
        <taxon>Fulvivirgaceae</taxon>
        <taxon>Pseudochryseolinea</taxon>
    </lineage>
</organism>
<dbReference type="Gene3D" id="3.40.605.10">
    <property type="entry name" value="Aldehyde Dehydrogenase, Chain A, domain 1"/>
    <property type="match status" value="1"/>
</dbReference>
<protein>
    <recommendedName>
        <fullName evidence="3">aldehyde dehydrogenase (NAD(+))</fullName>
        <ecNumber evidence="3">1.2.1.3</ecNumber>
    </recommendedName>
</protein>
<dbReference type="Gene3D" id="3.40.309.10">
    <property type="entry name" value="Aldehyde Dehydrogenase, Chain A, domain 2"/>
    <property type="match status" value="1"/>
</dbReference>
<feature type="active site" evidence="5">
    <location>
        <position position="244"/>
    </location>
</feature>
<comment type="caution">
    <text evidence="8">The sequence shown here is derived from an EMBL/GenBank/DDBJ whole genome shotgun (WGS) entry which is preliminary data.</text>
</comment>
<gene>
    <name evidence="8" type="ORF">DQQ10_12905</name>
</gene>
<evidence type="ECO:0000259" key="7">
    <source>
        <dbReference type="Pfam" id="PF00171"/>
    </source>
</evidence>
<dbReference type="PANTHER" id="PTHR42804">
    <property type="entry name" value="ALDEHYDE DEHYDROGENASE"/>
    <property type="match status" value="1"/>
</dbReference>
<name>A0A364Y1A9_9BACT</name>
<dbReference type="RefSeq" id="WP_112747294.1">
    <property type="nucleotide sequence ID" value="NZ_QMFY01000006.1"/>
</dbReference>
<feature type="domain" description="Aldehyde dehydrogenase" evidence="7">
    <location>
        <begin position="13"/>
        <end position="468"/>
    </location>
</feature>
<dbReference type="InterPro" id="IPR015590">
    <property type="entry name" value="Aldehyde_DH_dom"/>
</dbReference>
<evidence type="ECO:0000256" key="1">
    <source>
        <dbReference type="ARBA" id="ARBA00009986"/>
    </source>
</evidence>
<dbReference type="InterPro" id="IPR016162">
    <property type="entry name" value="Ald_DH_N"/>
</dbReference>
<dbReference type="EC" id="1.2.1.3" evidence="3"/>